<proteinExistence type="predicted"/>
<dbReference type="InterPro" id="IPR001807">
    <property type="entry name" value="ClC"/>
</dbReference>
<feature type="transmembrane region" description="Helical" evidence="8">
    <location>
        <begin position="59"/>
        <end position="79"/>
    </location>
</feature>
<keyword evidence="11" id="KW-1185">Reference proteome</keyword>
<evidence type="ECO:0000256" key="1">
    <source>
        <dbReference type="ARBA" id="ARBA00004141"/>
    </source>
</evidence>
<dbReference type="InterPro" id="IPR014743">
    <property type="entry name" value="Cl-channel_core"/>
</dbReference>
<name>A0ABU7SWE8_9LACO</name>
<feature type="transmembrane region" description="Helical" evidence="8">
    <location>
        <begin position="193"/>
        <end position="218"/>
    </location>
</feature>
<dbReference type="SUPFAM" id="SSF116726">
    <property type="entry name" value="TrkA C-terminal domain-like"/>
    <property type="match status" value="1"/>
</dbReference>
<dbReference type="Proteomes" id="UP001330016">
    <property type="component" value="Unassembled WGS sequence"/>
</dbReference>
<dbReference type="EMBL" id="JAQSGK010000002">
    <property type="protein sequence ID" value="MEE6714598.1"/>
    <property type="molecule type" value="Genomic_DNA"/>
</dbReference>
<gene>
    <name evidence="10" type="ORF">PS435_01895</name>
</gene>
<dbReference type="PANTHER" id="PTHR45711:SF6">
    <property type="entry name" value="CHLORIDE CHANNEL PROTEIN"/>
    <property type="match status" value="1"/>
</dbReference>
<comment type="subcellular location">
    <subcellularLocation>
        <location evidence="1">Membrane</location>
        <topology evidence="1">Multi-pass membrane protein</topology>
    </subcellularLocation>
</comment>
<feature type="transmembrane region" description="Helical" evidence="8">
    <location>
        <begin position="156"/>
        <end position="181"/>
    </location>
</feature>
<dbReference type="CDD" id="cd01031">
    <property type="entry name" value="EriC"/>
    <property type="match status" value="1"/>
</dbReference>
<dbReference type="InterPro" id="IPR006037">
    <property type="entry name" value="RCK_C"/>
</dbReference>
<feature type="domain" description="RCK C-terminal" evidence="9">
    <location>
        <begin position="429"/>
        <end position="511"/>
    </location>
</feature>
<feature type="transmembrane region" description="Helical" evidence="8">
    <location>
        <begin position="393"/>
        <end position="414"/>
    </location>
</feature>
<dbReference type="PROSITE" id="PS51202">
    <property type="entry name" value="RCK_C"/>
    <property type="match status" value="1"/>
</dbReference>
<evidence type="ECO:0000256" key="7">
    <source>
        <dbReference type="ARBA" id="ARBA00023214"/>
    </source>
</evidence>
<evidence type="ECO:0000256" key="4">
    <source>
        <dbReference type="ARBA" id="ARBA00022989"/>
    </source>
</evidence>
<accession>A0ABU7SWE8</accession>
<dbReference type="Gene3D" id="3.30.70.1450">
    <property type="entry name" value="Regulator of K+ conductance, C-terminal domain"/>
    <property type="match status" value="1"/>
</dbReference>
<protein>
    <submittedName>
        <fullName evidence="10">ClC family H(+)/Cl(-) exchange transporter</fullName>
    </submittedName>
</protein>
<keyword evidence="5" id="KW-0406">Ion transport</keyword>
<dbReference type="Gene3D" id="1.10.3080.10">
    <property type="entry name" value="Clc chloride channel"/>
    <property type="match status" value="1"/>
</dbReference>
<feature type="transmembrane region" description="Helical" evidence="8">
    <location>
        <begin position="331"/>
        <end position="353"/>
    </location>
</feature>
<organism evidence="10 11">
    <name type="scientific">Schleiferilactobacillus harbinensis</name>
    <dbReference type="NCBI Taxonomy" id="304207"/>
    <lineage>
        <taxon>Bacteria</taxon>
        <taxon>Bacillati</taxon>
        <taxon>Bacillota</taxon>
        <taxon>Bacilli</taxon>
        <taxon>Lactobacillales</taxon>
        <taxon>Lactobacillaceae</taxon>
        <taxon>Schleiferilactobacillus</taxon>
    </lineage>
</organism>
<keyword evidence="3 8" id="KW-0812">Transmembrane</keyword>
<keyword evidence="2" id="KW-0813">Transport</keyword>
<dbReference type="InterPro" id="IPR036721">
    <property type="entry name" value="RCK_C_sf"/>
</dbReference>
<evidence type="ECO:0000256" key="5">
    <source>
        <dbReference type="ARBA" id="ARBA00023065"/>
    </source>
</evidence>
<dbReference type="Pfam" id="PF00654">
    <property type="entry name" value="Voltage_CLC"/>
    <property type="match status" value="1"/>
</dbReference>
<comment type="caution">
    <text evidence="10">The sequence shown here is derived from an EMBL/GenBank/DDBJ whole genome shotgun (WGS) entry which is preliminary data.</text>
</comment>
<evidence type="ECO:0000259" key="9">
    <source>
        <dbReference type="PROSITE" id="PS51202"/>
    </source>
</evidence>
<feature type="transmembrane region" description="Helical" evidence="8">
    <location>
        <begin position="360"/>
        <end position="387"/>
    </location>
</feature>
<dbReference type="RefSeq" id="WP_331243137.1">
    <property type="nucleotide sequence ID" value="NZ_JAQSGJ010000002.1"/>
</dbReference>
<reference evidence="10 11" key="1">
    <citation type="submission" date="2023-02" db="EMBL/GenBank/DDBJ databases">
        <title>The predominant lactic acid bacteria and yeasts involved in the spontaneous fermentation of millet during the production of the traditional porridge Hausa koko in Ghana.</title>
        <authorList>
            <person name="Atter A."/>
            <person name="Diaz M."/>
        </authorList>
    </citation>
    <scope>NUCLEOTIDE SEQUENCE [LARGE SCALE GENOMIC DNA]</scope>
    <source>
        <strain evidence="10 11">FI11640</strain>
    </source>
</reference>
<dbReference type="PRINTS" id="PR00762">
    <property type="entry name" value="CLCHANNEL"/>
</dbReference>
<keyword evidence="7" id="KW-0868">Chloride</keyword>
<evidence type="ECO:0000256" key="3">
    <source>
        <dbReference type="ARBA" id="ARBA00022692"/>
    </source>
</evidence>
<evidence type="ECO:0000256" key="6">
    <source>
        <dbReference type="ARBA" id="ARBA00023136"/>
    </source>
</evidence>
<keyword evidence="4 8" id="KW-1133">Transmembrane helix</keyword>
<feature type="transmembrane region" description="Helical" evidence="8">
    <location>
        <begin position="267"/>
        <end position="289"/>
    </location>
</feature>
<feature type="transmembrane region" description="Helical" evidence="8">
    <location>
        <begin position="21"/>
        <end position="39"/>
    </location>
</feature>
<feature type="transmembrane region" description="Helical" evidence="8">
    <location>
        <begin position="230"/>
        <end position="247"/>
    </location>
</feature>
<evidence type="ECO:0000256" key="8">
    <source>
        <dbReference type="SAM" id="Phobius"/>
    </source>
</evidence>
<dbReference type="PANTHER" id="PTHR45711">
    <property type="entry name" value="CHLORIDE CHANNEL PROTEIN"/>
    <property type="match status" value="1"/>
</dbReference>
<sequence>METSKQTQPIDWTRLILVGRGLLIGLCTGAVVSAFRWSIGKMLAATIWIYQQVQTGHGWWWLVIIGGSVLLPLGAGILVKQQPQISGSGIPQVEAQLDDALQLHWWSILWRKFIGGVLSIGPGLFLGREGPSIQLGAAVGQGFAETTGQAGTARRIAIACGAAGGLSAAFNAPIAGTLFVLEEIYHNFSLLVWLASLASAVAANFVASVVFGLTPVLHLTYANSLPLNEYGHLLGLGVLLGLLGVVYQKTLLAMPGWYRRFVPLPRWLDGLVPFAVTILVGFWQPLWLGGGNAIILHMGQVVPTLGLLLVLFAVRFALSMVAYGSGLPGGIFLPILSLGAVLGGIYATVMIMLGWLPRQYFINFVIFAMAGYFAGIGKAPFTAILLITEMVGSLVHLMPLAVVSLVAYLVVDVLHGAPIYASLRDRLKLPAGTQGPTGKRAHIEIPVTVGSRLEDTSVRDFRWPKGTLLVAIRRGEQELVPSGDTLIHAGDTLLVAVDASMRAKVKEELTALVQQRH</sequence>
<keyword evidence="6 8" id="KW-0472">Membrane</keyword>
<evidence type="ECO:0000256" key="2">
    <source>
        <dbReference type="ARBA" id="ARBA00022448"/>
    </source>
</evidence>
<dbReference type="Pfam" id="PF02080">
    <property type="entry name" value="TrkA_C"/>
    <property type="match status" value="1"/>
</dbReference>
<evidence type="ECO:0000313" key="11">
    <source>
        <dbReference type="Proteomes" id="UP001330016"/>
    </source>
</evidence>
<dbReference type="SUPFAM" id="SSF81340">
    <property type="entry name" value="Clc chloride channel"/>
    <property type="match status" value="1"/>
</dbReference>
<feature type="transmembrane region" description="Helical" evidence="8">
    <location>
        <begin position="301"/>
        <end position="325"/>
    </location>
</feature>
<evidence type="ECO:0000313" key="10">
    <source>
        <dbReference type="EMBL" id="MEE6714598.1"/>
    </source>
</evidence>